<keyword evidence="2" id="KW-1185">Reference proteome</keyword>
<name>A0A2A8D1Q2_9BACT</name>
<protein>
    <submittedName>
        <fullName evidence="1">Uncharacterized protein</fullName>
    </submittedName>
</protein>
<dbReference type="RefSeq" id="WP_098073790.1">
    <property type="nucleotide sequence ID" value="NZ_PDEQ01000001.1"/>
</dbReference>
<organism evidence="1 2">
    <name type="scientific">Longibacter salinarum</name>
    <dbReference type="NCBI Taxonomy" id="1850348"/>
    <lineage>
        <taxon>Bacteria</taxon>
        <taxon>Pseudomonadati</taxon>
        <taxon>Rhodothermota</taxon>
        <taxon>Rhodothermia</taxon>
        <taxon>Rhodothermales</taxon>
        <taxon>Salisaetaceae</taxon>
        <taxon>Longibacter</taxon>
    </lineage>
</organism>
<dbReference type="Proteomes" id="UP000220102">
    <property type="component" value="Unassembled WGS sequence"/>
</dbReference>
<proteinExistence type="predicted"/>
<dbReference type="AlphaFoldDB" id="A0A2A8D1Q2"/>
<comment type="caution">
    <text evidence="1">The sequence shown here is derived from an EMBL/GenBank/DDBJ whole genome shotgun (WGS) entry which is preliminary data.</text>
</comment>
<dbReference type="OrthoDB" id="1493483at2"/>
<sequence>MEDLIQNRIPHAPQMGLFVRPDIPDTHVQNAIKDYAQHVRAGDVVALYDATLSGNAKDGAVFTSDRFVFQNTDLEAPQTVRYRDLIEVHAKRRWLGLGGKKVELTVNRGRATFDLVMDFSGQPDAADYVAEFLDEAISRSVQIGSNPDPEDRAGTDMTVVRDELIRLRDRGVLSEADMDRMLDALESPGDDANS</sequence>
<reference evidence="1 2" key="1">
    <citation type="submission" date="2017-10" db="EMBL/GenBank/DDBJ databases">
        <title>Draft genome of Longibacter Salinarum.</title>
        <authorList>
            <person name="Goh K.M."/>
            <person name="Shamsir M.S."/>
            <person name="Lim S.W."/>
        </authorList>
    </citation>
    <scope>NUCLEOTIDE SEQUENCE [LARGE SCALE GENOMIC DNA]</scope>
    <source>
        <strain evidence="1 2">KCTC 52045</strain>
    </source>
</reference>
<evidence type="ECO:0000313" key="2">
    <source>
        <dbReference type="Proteomes" id="UP000220102"/>
    </source>
</evidence>
<gene>
    <name evidence="1" type="ORF">CRI94_00940</name>
</gene>
<dbReference type="EMBL" id="PDEQ01000001">
    <property type="protein sequence ID" value="PEN14892.1"/>
    <property type="molecule type" value="Genomic_DNA"/>
</dbReference>
<evidence type="ECO:0000313" key="1">
    <source>
        <dbReference type="EMBL" id="PEN14892.1"/>
    </source>
</evidence>
<accession>A0A2A8D1Q2</accession>